<dbReference type="PROSITE" id="PS51755">
    <property type="entry name" value="OMPR_PHOB"/>
    <property type="match status" value="1"/>
</dbReference>
<dbReference type="Proteomes" id="UP000182761">
    <property type="component" value="Unassembled WGS sequence"/>
</dbReference>
<keyword evidence="9" id="KW-1185">Reference proteome</keyword>
<dbReference type="AlphaFoldDB" id="A0A0X3AMZ1"/>
<evidence type="ECO:0000313" key="9">
    <source>
        <dbReference type="Proteomes" id="UP000182761"/>
    </source>
</evidence>
<dbReference type="GO" id="GO:0032993">
    <property type="term" value="C:protein-DNA complex"/>
    <property type="evidence" value="ECO:0007669"/>
    <property type="project" value="TreeGrafter"/>
</dbReference>
<dbReference type="EMBL" id="FCOR01000003">
    <property type="protein sequence ID" value="CVK15750.1"/>
    <property type="molecule type" value="Genomic_DNA"/>
</dbReference>
<evidence type="ECO:0000256" key="2">
    <source>
        <dbReference type="ARBA" id="ARBA00023012"/>
    </source>
</evidence>
<evidence type="ECO:0000256" key="5">
    <source>
        <dbReference type="PROSITE-ProRule" id="PRU01091"/>
    </source>
</evidence>
<dbReference type="InterPro" id="IPR011006">
    <property type="entry name" value="CheY-like_superfamily"/>
</dbReference>
<evidence type="ECO:0000256" key="4">
    <source>
        <dbReference type="PROSITE-ProRule" id="PRU00169"/>
    </source>
</evidence>
<reference evidence="8 9" key="1">
    <citation type="submission" date="2016-01" db="EMBL/GenBank/DDBJ databases">
        <authorList>
            <person name="McClelland M."/>
            <person name="Jain A."/>
            <person name="Saraogi P."/>
            <person name="Mendelson R."/>
            <person name="Westerman R."/>
            <person name="SanMiguel P."/>
            <person name="Csonka L."/>
        </authorList>
    </citation>
    <scope>NUCLEOTIDE SEQUENCE [LARGE SCALE GENOMIC DNA]</scope>
    <source>
        <strain evidence="8 9">R-53146</strain>
    </source>
</reference>
<evidence type="ECO:0000256" key="3">
    <source>
        <dbReference type="ARBA" id="ARBA00023125"/>
    </source>
</evidence>
<dbReference type="PANTHER" id="PTHR48111">
    <property type="entry name" value="REGULATOR OF RPOS"/>
    <property type="match status" value="1"/>
</dbReference>
<dbReference type="SMART" id="SM00862">
    <property type="entry name" value="Trans_reg_C"/>
    <property type="match status" value="1"/>
</dbReference>
<sequence>MDKKVKLLLVEDDPSFGAVLKDYLSIHDYDVTLSVDGEDGLEKFKADNFDICLSDVMMPKKDGFTLAKEIIDINPDVPIIFLTAKNMREDILTGYKLGANDYITKPFDSEVLLYKINAVLQRNSNSSTSSEYEDKEIYEISNFKFNTRLRQLEVNGKMHKLSPKENELLKLLCKYKNDLMPREEALTKIWHNDNYFTSRSMDVYIAKIRKLLKDDDDVEIVNIHGEGFRLLVKD</sequence>
<proteinExistence type="predicted"/>
<dbReference type="SUPFAM" id="SSF52172">
    <property type="entry name" value="CheY-like"/>
    <property type="match status" value="1"/>
</dbReference>
<dbReference type="CDD" id="cd17574">
    <property type="entry name" value="REC_OmpR"/>
    <property type="match status" value="1"/>
</dbReference>
<evidence type="ECO:0000259" key="6">
    <source>
        <dbReference type="PROSITE" id="PS50110"/>
    </source>
</evidence>
<dbReference type="STRING" id="1586267.GCA_001418685_00582"/>
<feature type="modified residue" description="4-aspartylphosphate" evidence="4">
    <location>
        <position position="55"/>
    </location>
</feature>
<dbReference type="Pfam" id="PF00072">
    <property type="entry name" value="Response_reg"/>
    <property type="match status" value="1"/>
</dbReference>
<dbReference type="PANTHER" id="PTHR48111:SF40">
    <property type="entry name" value="PHOSPHATE REGULON TRANSCRIPTIONAL REGULATORY PROTEIN PHOB"/>
    <property type="match status" value="1"/>
</dbReference>
<dbReference type="RefSeq" id="WP_055424977.1">
    <property type="nucleotide sequence ID" value="NZ_FCOR01000003.1"/>
</dbReference>
<dbReference type="Gene3D" id="1.10.10.10">
    <property type="entry name" value="Winged helix-like DNA-binding domain superfamily/Winged helix DNA-binding domain"/>
    <property type="match status" value="1"/>
</dbReference>
<organism evidence="8 9">
    <name type="scientific">Apibacter mensalis</name>
    <dbReference type="NCBI Taxonomy" id="1586267"/>
    <lineage>
        <taxon>Bacteria</taxon>
        <taxon>Pseudomonadati</taxon>
        <taxon>Bacteroidota</taxon>
        <taxon>Flavobacteriia</taxon>
        <taxon>Flavobacteriales</taxon>
        <taxon>Weeksellaceae</taxon>
        <taxon>Apibacter</taxon>
    </lineage>
</organism>
<accession>A0A0X3AMZ1</accession>
<protein>
    <submittedName>
        <fullName evidence="8">DNA-binding response regulator, OmpR family, contains REC and winged-helix (WHTH) domain</fullName>
    </submittedName>
</protein>
<dbReference type="InterPro" id="IPR001789">
    <property type="entry name" value="Sig_transdc_resp-reg_receiver"/>
</dbReference>
<dbReference type="Gene3D" id="3.40.50.2300">
    <property type="match status" value="1"/>
</dbReference>
<dbReference type="InterPro" id="IPR001867">
    <property type="entry name" value="OmpR/PhoB-type_DNA-bd"/>
</dbReference>
<keyword evidence="1 4" id="KW-0597">Phosphoprotein</keyword>
<evidence type="ECO:0000313" key="8">
    <source>
        <dbReference type="EMBL" id="CVK15750.1"/>
    </source>
</evidence>
<evidence type="ECO:0000256" key="1">
    <source>
        <dbReference type="ARBA" id="ARBA00022553"/>
    </source>
</evidence>
<dbReference type="SMART" id="SM00448">
    <property type="entry name" value="REC"/>
    <property type="match status" value="1"/>
</dbReference>
<evidence type="ECO:0000259" key="7">
    <source>
        <dbReference type="PROSITE" id="PS51755"/>
    </source>
</evidence>
<gene>
    <name evidence="8" type="ORF">Ga0061079_10360</name>
</gene>
<dbReference type="GO" id="GO:0000976">
    <property type="term" value="F:transcription cis-regulatory region binding"/>
    <property type="evidence" value="ECO:0007669"/>
    <property type="project" value="TreeGrafter"/>
</dbReference>
<dbReference type="GO" id="GO:0000156">
    <property type="term" value="F:phosphorelay response regulator activity"/>
    <property type="evidence" value="ECO:0007669"/>
    <property type="project" value="TreeGrafter"/>
</dbReference>
<name>A0A0X3AMZ1_9FLAO</name>
<keyword evidence="3 5" id="KW-0238">DNA-binding</keyword>
<dbReference type="GO" id="GO:0006355">
    <property type="term" value="P:regulation of DNA-templated transcription"/>
    <property type="evidence" value="ECO:0007669"/>
    <property type="project" value="InterPro"/>
</dbReference>
<feature type="domain" description="OmpR/PhoB-type" evidence="7">
    <location>
        <begin position="135"/>
        <end position="232"/>
    </location>
</feature>
<keyword evidence="2" id="KW-0902">Two-component regulatory system</keyword>
<dbReference type="CDD" id="cd00383">
    <property type="entry name" value="trans_reg_C"/>
    <property type="match status" value="1"/>
</dbReference>
<dbReference type="InterPro" id="IPR039420">
    <property type="entry name" value="WalR-like"/>
</dbReference>
<dbReference type="OrthoDB" id="9790442at2"/>
<dbReference type="Pfam" id="PF00486">
    <property type="entry name" value="Trans_reg_C"/>
    <property type="match status" value="1"/>
</dbReference>
<feature type="domain" description="Response regulatory" evidence="6">
    <location>
        <begin position="6"/>
        <end position="120"/>
    </location>
</feature>
<dbReference type="InterPro" id="IPR036388">
    <property type="entry name" value="WH-like_DNA-bd_sf"/>
</dbReference>
<dbReference type="PROSITE" id="PS50110">
    <property type="entry name" value="RESPONSE_REGULATORY"/>
    <property type="match status" value="1"/>
</dbReference>
<feature type="DNA-binding region" description="OmpR/PhoB-type" evidence="5">
    <location>
        <begin position="135"/>
        <end position="232"/>
    </location>
</feature>